<comment type="caution">
    <text evidence="7">The sequence shown here is derived from an EMBL/GenBank/DDBJ whole genome shotgun (WGS) entry which is preliminary data.</text>
</comment>
<reference evidence="7 8" key="1">
    <citation type="submission" date="2018-07" db="EMBL/GenBank/DDBJ databases">
        <title>Complete genome sequence of Flavobacterium psychrolimnae LMG 22018.</title>
        <authorList>
            <person name="Kim D.-U."/>
        </authorList>
    </citation>
    <scope>NUCLEOTIDE SEQUENCE [LARGE SCALE GENOMIC DNA]</scope>
    <source>
        <strain evidence="7 8">LMG 22018</strain>
    </source>
</reference>
<dbReference type="EMBL" id="QNUX01000014">
    <property type="protein sequence ID" value="RBN49358.1"/>
    <property type="molecule type" value="Genomic_DNA"/>
</dbReference>
<evidence type="ECO:0000313" key="7">
    <source>
        <dbReference type="EMBL" id="RBN49358.1"/>
    </source>
</evidence>
<comment type="subcellular location">
    <subcellularLocation>
        <location evidence="1">Membrane</location>
        <topology evidence="1">Multi-pass membrane protein</topology>
    </subcellularLocation>
</comment>
<gene>
    <name evidence="7" type="ORF">DR980_13980</name>
</gene>
<proteinExistence type="predicted"/>
<feature type="transmembrane region" description="Helical" evidence="5">
    <location>
        <begin position="52"/>
        <end position="71"/>
    </location>
</feature>
<evidence type="ECO:0000256" key="5">
    <source>
        <dbReference type="SAM" id="Phobius"/>
    </source>
</evidence>
<evidence type="ECO:0000256" key="4">
    <source>
        <dbReference type="ARBA" id="ARBA00023136"/>
    </source>
</evidence>
<evidence type="ECO:0000256" key="1">
    <source>
        <dbReference type="ARBA" id="ARBA00004141"/>
    </source>
</evidence>
<dbReference type="RefSeq" id="WP_113637234.1">
    <property type="nucleotide sequence ID" value="NZ_QNUX01000014.1"/>
</dbReference>
<keyword evidence="8" id="KW-1185">Reference proteome</keyword>
<feature type="domain" description="Methylamine utilisation protein MauE" evidence="6">
    <location>
        <begin position="10"/>
        <end position="134"/>
    </location>
</feature>
<evidence type="ECO:0000259" key="6">
    <source>
        <dbReference type="Pfam" id="PF07291"/>
    </source>
</evidence>
<accession>A0A366AZH7</accession>
<evidence type="ECO:0000313" key="8">
    <source>
        <dbReference type="Proteomes" id="UP000253676"/>
    </source>
</evidence>
<keyword evidence="4 5" id="KW-0472">Membrane</keyword>
<feature type="transmembrane region" description="Helical" evidence="5">
    <location>
        <begin position="12"/>
        <end position="32"/>
    </location>
</feature>
<feature type="transmembrane region" description="Helical" evidence="5">
    <location>
        <begin position="157"/>
        <end position="175"/>
    </location>
</feature>
<organism evidence="7 8">
    <name type="scientific">Flavobacterium psychrolimnae</name>
    <dbReference type="NCBI Taxonomy" id="249351"/>
    <lineage>
        <taxon>Bacteria</taxon>
        <taxon>Pseudomonadati</taxon>
        <taxon>Bacteroidota</taxon>
        <taxon>Flavobacteriia</taxon>
        <taxon>Flavobacteriales</taxon>
        <taxon>Flavobacteriaceae</taxon>
        <taxon>Flavobacterium</taxon>
    </lineage>
</organism>
<keyword evidence="3 5" id="KW-1133">Transmembrane helix</keyword>
<feature type="transmembrane region" description="Helical" evidence="5">
    <location>
        <begin position="116"/>
        <end position="136"/>
    </location>
</feature>
<name>A0A366AZH7_9FLAO</name>
<feature type="transmembrane region" description="Helical" evidence="5">
    <location>
        <begin position="83"/>
        <end position="104"/>
    </location>
</feature>
<dbReference type="Pfam" id="PF07291">
    <property type="entry name" value="MauE"/>
    <property type="match status" value="1"/>
</dbReference>
<protein>
    <recommendedName>
        <fullName evidence="6">Methylamine utilisation protein MauE domain-containing protein</fullName>
    </recommendedName>
</protein>
<dbReference type="OrthoDB" id="673785at2"/>
<dbReference type="AlphaFoldDB" id="A0A366AZH7"/>
<dbReference type="GO" id="GO:0016020">
    <property type="term" value="C:membrane"/>
    <property type="evidence" value="ECO:0007669"/>
    <property type="project" value="UniProtKB-SubCell"/>
</dbReference>
<dbReference type="Proteomes" id="UP000253676">
    <property type="component" value="Unassembled WGS sequence"/>
</dbReference>
<evidence type="ECO:0000256" key="3">
    <source>
        <dbReference type="ARBA" id="ARBA00022989"/>
    </source>
</evidence>
<keyword evidence="2 5" id="KW-0812">Transmembrane</keyword>
<dbReference type="GO" id="GO:0030416">
    <property type="term" value="P:methylamine metabolic process"/>
    <property type="evidence" value="ECO:0007669"/>
    <property type="project" value="InterPro"/>
</dbReference>
<sequence length="512" mass="58010">MKQLNKIKRVAVELICLLYVLLFIYAAVSKLLDFENFQVQLGQSPLLSAFAWWVSGLVPIMELGIVVVLAIPKWRILGLFASLSLMTLFTSYIFIVLNFSAFVPCSCGGILEKMSWNTHLVFNVAFVGLAVVALVWQNQISIENTRFKIIQPLVKSISIAIVSSVGIMTILFLSSEDLMQRKNPFVRRYIRRSIELVHSVDLKFNSYYFSGYNQGTMYLGNYTDPLRILSIDSSFKAVKGIEIDFKNRNLPFRSVKVLVRGNYFFLIDGSVPRIFKGSIEDWKITEELKGVPNFTLAEPIDSTSIVFRNNTGLGAAHILGIFNSNQSSKVEYLPTLLQKQIDGIFDTDGMLLFNAELGRIVYVYFYRNEIILADKNGTLQQRQHTIDTISNAKIKVAYLKEGSQRKMSAPPAIVNANTATKSNLLFVESKVPGLYEDDAMWKQAAIIDVYNLKKNTYVLSFPIFGVKENKLQSLFVTKTHLYVILGTNLKIYELKDILRKEMINGMCSHSHL</sequence>
<evidence type="ECO:0000256" key="2">
    <source>
        <dbReference type="ARBA" id="ARBA00022692"/>
    </source>
</evidence>
<dbReference type="InterPro" id="IPR009908">
    <property type="entry name" value="Methylamine_util_MauE"/>
</dbReference>